<name>A0A4Z0D7E3_9FIRM</name>
<proteinExistence type="predicted"/>
<protein>
    <submittedName>
        <fullName evidence="1">Uncharacterized protein</fullName>
    </submittedName>
</protein>
<sequence>MSTLFKWKRAGLNRSHFHILKYTEMFLRYMKNLMTIFNFLKKKPKIYI</sequence>
<reference evidence="1 2" key="1">
    <citation type="submission" date="2019-03" db="EMBL/GenBank/DDBJ databases">
        <title>Draft genome sequence data and analysis of a Fermenting Bacterium, Soehngenia longevitae strain 1933PT, isolated from petroleum reservoir in Azerbaijan.</title>
        <authorList>
            <person name="Grouzdev D.S."/>
            <person name="Bidzhieva S.K."/>
            <person name="Sokolova D.S."/>
            <person name="Tourova T.P."/>
            <person name="Poltaraus A.B."/>
            <person name="Nazina T.N."/>
        </authorList>
    </citation>
    <scope>NUCLEOTIDE SEQUENCE [LARGE SCALE GENOMIC DNA]</scope>
    <source>
        <strain evidence="1 2">1933P</strain>
    </source>
</reference>
<dbReference type="EMBL" id="SRIB01000004">
    <property type="protein sequence ID" value="TFZ40804.1"/>
    <property type="molecule type" value="Genomic_DNA"/>
</dbReference>
<organism evidence="1 2">
    <name type="scientific">Soehngenia longivitae</name>
    <dbReference type="NCBI Taxonomy" id="2562294"/>
    <lineage>
        <taxon>Bacteria</taxon>
        <taxon>Bacillati</taxon>
        <taxon>Bacillota</taxon>
        <taxon>Tissierellia</taxon>
        <taxon>Tissierellales</taxon>
        <taxon>Tissierellaceae</taxon>
        <taxon>Soehngenia</taxon>
    </lineage>
</organism>
<dbReference type="AlphaFoldDB" id="A0A4Z0D7E3"/>
<accession>A0A4Z0D7E3</accession>
<evidence type="ECO:0000313" key="2">
    <source>
        <dbReference type="Proteomes" id="UP000298381"/>
    </source>
</evidence>
<dbReference type="Proteomes" id="UP000298381">
    <property type="component" value="Unassembled WGS sequence"/>
</dbReference>
<comment type="caution">
    <text evidence="1">The sequence shown here is derived from an EMBL/GenBank/DDBJ whole genome shotgun (WGS) entry which is preliminary data.</text>
</comment>
<evidence type="ECO:0000313" key="1">
    <source>
        <dbReference type="EMBL" id="TFZ40804.1"/>
    </source>
</evidence>
<keyword evidence="2" id="KW-1185">Reference proteome</keyword>
<gene>
    <name evidence="1" type="ORF">E4100_04405</name>
</gene>